<feature type="compositionally biased region" description="Polar residues" evidence="2">
    <location>
        <begin position="143"/>
        <end position="154"/>
    </location>
</feature>
<feature type="compositionally biased region" description="Polar residues" evidence="2">
    <location>
        <begin position="126"/>
        <end position="135"/>
    </location>
</feature>
<dbReference type="GO" id="GO:0010737">
    <property type="term" value="P:protein kinase A signaling"/>
    <property type="evidence" value="ECO:0007669"/>
    <property type="project" value="TreeGrafter"/>
</dbReference>
<dbReference type="InterPro" id="IPR008862">
    <property type="entry name" value="Tcp11"/>
</dbReference>
<dbReference type="PANTHER" id="PTHR12832:SF11">
    <property type="entry name" value="LD23868P"/>
    <property type="match status" value="1"/>
</dbReference>
<feature type="compositionally biased region" description="Polar residues" evidence="2">
    <location>
        <begin position="82"/>
        <end position="107"/>
    </location>
</feature>
<reference evidence="3" key="1">
    <citation type="submission" date="2021-01" db="EMBL/GenBank/DDBJ databases">
        <authorList>
            <person name="Kaushik A."/>
        </authorList>
    </citation>
    <scope>NUCLEOTIDE SEQUENCE</scope>
    <source>
        <strain evidence="3">AG1-1C</strain>
    </source>
</reference>
<evidence type="ECO:0000313" key="4">
    <source>
        <dbReference type="Proteomes" id="UP000663846"/>
    </source>
</evidence>
<dbReference type="EMBL" id="CAJMWS010000316">
    <property type="protein sequence ID" value="CAE6415233.1"/>
    <property type="molecule type" value="Genomic_DNA"/>
</dbReference>
<comment type="similarity">
    <text evidence="1">Belongs to the TCP11 family.</text>
</comment>
<organism evidence="3 4">
    <name type="scientific">Rhizoctonia solani</name>
    <dbReference type="NCBI Taxonomy" id="456999"/>
    <lineage>
        <taxon>Eukaryota</taxon>
        <taxon>Fungi</taxon>
        <taxon>Dikarya</taxon>
        <taxon>Basidiomycota</taxon>
        <taxon>Agaricomycotina</taxon>
        <taxon>Agaricomycetes</taxon>
        <taxon>Cantharellales</taxon>
        <taxon>Ceratobasidiaceae</taxon>
        <taxon>Rhizoctonia</taxon>
    </lineage>
</organism>
<evidence type="ECO:0000256" key="2">
    <source>
        <dbReference type="SAM" id="MobiDB-lite"/>
    </source>
</evidence>
<proteinExistence type="inferred from homology"/>
<gene>
    <name evidence="3" type="ORF">RDB_LOCUS75949</name>
</gene>
<feature type="region of interest" description="Disordered" evidence="2">
    <location>
        <begin position="1"/>
        <end position="108"/>
    </location>
</feature>
<comment type="caution">
    <text evidence="3">The sequence shown here is derived from an EMBL/GenBank/DDBJ whole genome shotgun (WGS) entry which is preliminary data.</text>
</comment>
<dbReference type="Pfam" id="PF05794">
    <property type="entry name" value="Tcp11"/>
    <property type="match status" value="1"/>
</dbReference>
<feature type="compositionally biased region" description="Polar residues" evidence="2">
    <location>
        <begin position="1"/>
        <end position="15"/>
    </location>
</feature>
<protein>
    <recommendedName>
        <fullName evidence="5">Protein SOK1</fullName>
    </recommendedName>
</protein>
<name>A0A8H2X6W7_9AGAM</name>
<evidence type="ECO:0008006" key="5">
    <source>
        <dbReference type="Google" id="ProtNLM"/>
    </source>
</evidence>
<dbReference type="Proteomes" id="UP000663846">
    <property type="component" value="Unassembled WGS sequence"/>
</dbReference>
<feature type="compositionally biased region" description="Acidic residues" evidence="2">
    <location>
        <begin position="35"/>
        <end position="52"/>
    </location>
</feature>
<dbReference type="AlphaFoldDB" id="A0A8H2X6W7"/>
<evidence type="ECO:0000256" key="1">
    <source>
        <dbReference type="ARBA" id="ARBA00010954"/>
    </source>
</evidence>
<accession>A0A8H2X6W7</accession>
<sequence length="656" mass="72411">MDHMLHTQTHQQATTGPALGHAHGSRPGKRKVETDDFEDFELPAVQVEDEEDRPPKRRRANSLPSLPTEVERVPTSAAAEPSQLTNDAASPQANITASPCSRMTTASPPMAAHDVLPALSLHIAPTSKTLPTPTRTGDPRLRSPSTPLARSTPTRRVAHVPSLTPLITRETLKELDLEAILRNPQLRHDLLFDPGLQFRPTSGRKKRDVTDKYWQAVQIEVDTGCACTSFDERGRRLPCVCGALLSRPTSSRTLPSRIPPLVNELCAVLQSVVHSASADPTLIAQELRHGVFDSRGVFKNLGSVLKQHCAPMRDRAVEMMVAVAARPGGGVRAVRMCFEILELMKLDIANHQLQALRPYLFETAVDFELKTFQERHERGLLTLSTTQEWLRKAASTFSSPPPTMHLLSHALTSLIFSPPTTVSTPPPPTTTPLSQRLPHIAPPPGYPETLYLDHARLAGLTADAADLGVLYAVLMLFRQLVYSTGSKVTLEDSIVDRVKREIWEVGPVRLGLCFSGRKPGDDEEWEKWRAGMRDVVLQVAVRADQVRSGLPFDSNKSPTTLPDTKTLNMLESWTDNNLKPDAALAKLFKGRLTKAVEQVVNNSSRKKESDEEKEVVAAGLEPLMPEIRHLGERIGKLASFHGRVYRGLYEAEGFLA</sequence>
<feature type="region of interest" description="Disordered" evidence="2">
    <location>
        <begin position="124"/>
        <end position="157"/>
    </location>
</feature>
<evidence type="ECO:0000313" key="3">
    <source>
        <dbReference type="EMBL" id="CAE6415233.1"/>
    </source>
</evidence>
<dbReference type="PANTHER" id="PTHR12832">
    <property type="entry name" value="TESTIS-SPECIFIC PROTEIN PBS13 T-COMPLEX 11"/>
    <property type="match status" value="1"/>
</dbReference>